<reference evidence="1 2" key="1">
    <citation type="submission" date="2019-04" db="EMBL/GenBank/DDBJ databases">
        <title>High contiguity whole genome sequence and gene annotation resource for two Venturia nashicola isolates.</title>
        <authorList>
            <person name="Prokchorchik M."/>
            <person name="Won K."/>
            <person name="Lee Y."/>
            <person name="Choi E.D."/>
            <person name="Segonzac C."/>
            <person name="Sohn K.H."/>
        </authorList>
    </citation>
    <scope>NUCLEOTIDE SEQUENCE [LARGE SCALE GENOMIC DNA]</scope>
    <source>
        <strain evidence="1 2">PRI2</strain>
    </source>
</reference>
<comment type="caution">
    <text evidence="1">The sequence shown here is derived from an EMBL/GenBank/DDBJ whole genome shotgun (WGS) entry which is preliminary data.</text>
</comment>
<dbReference type="EMBL" id="SNSC02000017">
    <property type="protein sequence ID" value="TID16890.1"/>
    <property type="molecule type" value="Genomic_DNA"/>
</dbReference>
<protein>
    <submittedName>
        <fullName evidence="1">Uncharacterized protein</fullName>
    </submittedName>
</protein>
<dbReference type="Proteomes" id="UP000298493">
    <property type="component" value="Unassembled WGS sequence"/>
</dbReference>
<sequence length="72" mass="8388">MCGHFDREKLLYRGKDAETATCSNDEYNVINCMLSNRLMRQNLAQHMSFEEKRLPVMFDKAYCCSSGRNDTV</sequence>
<accession>A0A4Z1P8B7</accession>
<organism evidence="1 2">
    <name type="scientific">Venturia nashicola</name>
    <dbReference type="NCBI Taxonomy" id="86259"/>
    <lineage>
        <taxon>Eukaryota</taxon>
        <taxon>Fungi</taxon>
        <taxon>Dikarya</taxon>
        <taxon>Ascomycota</taxon>
        <taxon>Pezizomycotina</taxon>
        <taxon>Dothideomycetes</taxon>
        <taxon>Pleosporomycetidae</taxon>
        <taxon>Venturiales</taxon>
        <taxon>Venturiaceae</taxon>
        <taxon>Venturia</taxon>
    </lineage>
</organism>
<dbReference type="AlphaFoldDB" id="A0A4Z1P8B7"/>
<keyword evidence="2" id="KW-1185">Reference proteome</keyword>
<proteinExistence type="predicted"/>
<evidence type="ECO:0000313" key="2">
    <source>
        <dbReference type="Proteomes" id="UP000298493"/>
    </source>
</evidence>
<gene>
    <name evidence="1" type="ORF">E6O75_ATG09656</name>
</gene>
<name>A0A4Z1P8B7_9PEZI</name>
<evidence type="ECO:0000313" key="1">
    <source>
        <dbReference type="EMBL" id="TID16890.1"/>
    </source>
</evidence>